<accession>A0A7T7C9Z9</accession>
<evidence type="ECO:0000256" key="11">
    <source>
        <dbReference type="PIRSR" id="PIRSR000105-1"/>
    </source>
</evidence>
<dbReference type="InterPro" id="IPR006176">
    <property type="entry name" value="3-OHacyl-CoA_DH_NAD-bd"/>
</dbReference>
<dbReference type="Pfam" id="PF00725">
    <property type="entry name" value="3HCDH"/>
    <property type="match status" value="1"/>
</dbReference>
<gene>
    <name evidence="15" type="ORF">HUG15_01370</name>
</gene>
<dbReference type="Pfam" id="PF02737">
    <property type="entry name" value="3HCDH_N"/>
    <property type="match status" value="1"/>
</dbReference>
<sequence length="346" mass="39095">MKSSENLIAIAGIGRMGRGIALTFAYQGYDVILIDLKKREYDEFRQLKSNSLNDIWNQLDVLVLTDIVSKESVSGILERIKFISIDDKAQDLWKQADILFEALPEKLDLKRNAFANMVPLLSKRALVASTTSTFSVNDLSSYIVEPERYMNTHWLNPAYLHPLIEISVGSKTSDEYFQTMSHLLEKVGKVPVKCSPSPGFIVPRIQALAMNEAARLVDEDVASIEDIDKASRIGLGLRFAVFGLLEFADWGGADTLFHASNYLKDSLQDNRFEPPENITEKMDAGEIGMKANKGFYSFDERTINEYQITTLKKFIDLLKHLGFLGDKNIHNESSDNKDEQKIINKE</sequence>
<keyword evidence="8 12" id="KW-0520">NAD</keyword>
<dbReference type="GO" id="GO:0006631">
    <property type="term" value="P:fatty acid metabolic process"/>
    <property type="evidence" value="ECO:0007669"/>
    <property type="project" value="InterPro"/>
</dbReference>
<dbReference type="AlphaFoldDB" id="A0A7T7C9Z9"/>
<feature type="domain" description="3-hydroxyacyl-CoA dehydrogenase NAD binding" evidence="14">
    <location>
        <begin position="8"/>
        <end position="194"/>
    </location>
</feature>
<feature type="domain" description="3-hydroxyacyl-CoA dehydrogenase C-terminal" evidence="13">
    <location>
        <begin position="199"/>
        <end position="297"/>
    </location>
</feature>
<name>A0A7T7C9Z9_9BACI</name>
<evidence type="ECO:0000259" key="13">
    <source>
        <dbReference type="Pfam" id="PF00725"/>
    </source>
</evidence>
<organism evidence="15 16">
    <name type="scientific">Salicibibacter cibarius</name>
    <dbReference type="NCBI Taxonomy" id="2743000"/>
    <lineage>
        <taxon>Bacteria</taxon>
        <taxon>Bacillati</taxon>
        <taxon>Bacillota</taxon>
        <taxon>Bacilli</taxon>
        <taxon>Bacillales</taxon>
        <taxon>Bacillaceae</taxon>
        <taxon>Salicibibacter</taxon>
    </lineage>
</organism>
<evidence type="ECO:0000313" key="15">
    <source>
        <dbReference type="EMBL" id="QQK74387.1"/>
    </source>
</evidence>
<feature type="binding site" evidence="12">
    <location>
        <position position="132"/>
    </location>
    <ligand>
        <name>NAD(+)</name>
        <dbReference type="ChEBI" id="CHEBI:57540"/>
    </ligand>
</feature>
<dbReference type="SUPFAM" id="SSF51735">
    <property type="entry name" value="NAD(P)-binding Rossmann-fold domains"/>
    <property type="match status" value="1"/>
</dbReference>
<evidence type="ECO:0000256" key="1">
    <source>
        <dbReference type="ARBA" id="ARBA00004496"/>
    </source>
</evidence>
<keyword evidence="7" id="KW-0560">Oxidoreductase</keyword>
<feature type="binding site" evidence="12">
    <location>
        <position position="35"/>
    </location>
    <ligand>
        <name>NAD(+)</name>
        <dbReference type="ChEBI" id="CHEBI:57540"/>
    </ligand>
</feature>
<keyword evidence="6" id="KW-0597">Phosphoprotein</keyword>
<feature type="binding site" evidence="12">
    <location>
        <position position="110"/>
    </location>
    <ligand>
        <name>NAD(+)</name>
        <dbReference type="ChEBI" id="CHEBI:57540"/>
    </ligand>
</feature>
<dbReference type="EMBL" id="CP054705">
    <property type="protein sequence ID" value="QQK74387.1"/>
    <property type="molecule type" value="Genomic_DNA"/>
</dbReference>
<dbReference type="GO" id="GO:0050104">
    <property type="term" value="F:L-gulonate 3-dehydrogenase activity"/>
    <property type="evidence" value="ECO:0007669"/>
    <property type="project" value="UniProtKB-EC"/>
</dbReference>
<keyword evidence="5" id="KW-0963">Cytoplasm</keyword>
<dbReference type="InterPro" id="IPR036291">
    <property type="entry name" value="NAD(P)-bd_dom_sf"/>
</dbReference>
<dbReference type="GO" id="GO:0005737">
    <property type="term" value="C:cytoplasm"/>
    <property type="evidence" value="ECO:0007669"/>
    <property type="project" value="UniProtKB-SubCell"/>
</dbReference>
<feature type="binding site" evidence="12">
    <location>
        <begin position="12"/>
        <end position="17"/>
    </location>
    <ligand>
        <name>NAD(+)</name>
        <dbReference type="ChEBI" id="CHEBI:57540"/>
    </ligand>
</feature>
<keyword evidence="16" id="KW-1185">Reference proteome</keyword>
<evidence type="ECO:0000256" key="10">
    <source>
        <dbReference type="ARBA" id="ARBA00042709"/>
    </source>
</evidence>
<evidence type="ECO:0000259" key="14">
    <source>
        <dbReference type="Pfam" id="PF02737"/>
    </source>
</evidence>
<evidence type="ECO:0000256" key="9">
    <source>
        <dbReference type="ARBA" id="ARBA00038962"/>
    </source>
</evidence>
<dbReference type="Gene3D" id="3.40.50.720">
    <property type="entry name" value="NAD(P)-binding Rossmann-like Domain"/>
    <property type="match status" value="1"/>
</dbReference>
<comment type="similarity">
    <text evidence="3">Belongs to the 3-hydroxyacyl-CoA dehydrogenase family.</text>
</comment>
<evidence type="ECO:0000256" key="5">
    <source>
        <dbReference type="ARBA" id="ARBA00022490"/>
    </source>
</evidence>
<evidence type="ECO:0000256" key="7">
    <source>
        <dbReference type="ARBA" id="ARBA00023002"/>
    </source>
</evidence>
<feature type="site" description="Important for catalytic activity" evidence="11">
    <location>
        <position position="153"/>
    </location>
</feature>
<evidence type="ECO:0000313" key="16">
    <source>
        <dbReference type="Proteomes" id="UP000595823"/>
    </source>
</evidence>
<dbReference type="EC" id="1.1.1.45" evidence="9"/>
<dbReference type="RefSeq" id="WP_200126538.1">
    <property type="nucleotide sequence ID" value="NZ_CP054705.1"/>
</dbReference>
<dbReference type="InterPro" id="IPR006108">
    <property type="entry name" value="3HC_DH_C"/>
</dbReference>
<feature type="binding site" evidence="12">
    <location>
        <position position="105"/>
    </location>
    <ligand>
        <name>NAD(+)</name>
        <dbReference type="ChEBI" id="CHEBI:57540"/>
    </ligand>
</feature>
<dbReference type="InterPro" id="IPR022694">
    <property type="entry name" value="3-OHacyl-CoA_DH"/>
</dbReference>
<dbReference type="InterPro" id="IPR013328">
    <property type="entry name" value="6PGD_dom2"/>
</dbReference>
<dbReference type="Gene3D" id="1.10.1040.10">
    <property type="entry name" value="N-(1-d-carboxylethyl)-l-norvaline Dehydrogenase, domain 2"/>
    <property type="match status" value="1"/>
</dbReference>
<dbReference type="GO" id="GO:0070403">
    <property type="term" value="F:NAD+ binding"/>
    <property type="evidence" value="ECO:0007669"/>
    <property type="project" value="InterPro"/>
</dbReference>
<dbReference type="PANTHER" id="PTHR48075:SF1">
    <property type="entry name" value="LAMBDA-CRYSTALLIN HOMOLOG"/>
    <property type="match status" value="1"/>
</dbReference>
<dbReference type="InterPro" id="IPR008927">
    <property type="entry name" value="6-PGluconate_DH-like_C_sf"/>
</dbReference>
<dbReference type="PANTHER" id="PTHR48075">
    <property type="entry name" value="3-HYDROXYACYL-COA DEHYDROGENASE FAMILY PROTEIN"/>
    <property type="match status" value="1"/>
</dbReference>
<proteinExistence type="inferred from homology"/>
<dbReference type="Proteomes" id="UP000595823">
    <property type="component" value="Chromosome"/>
</dbReference>
<evidence type="ECO:0000256" key="3">
    <source>
        <dbReference type="ARBA" id="ARBA00009463"/>
    </source>
</evidence>
<comment type="pathway">
    <text evidence="2">Lipid metabolism; butanoate metabolism.</text>
</comment>
<protein>
    <recommendedName>
        <fullName evidence="10">L-gulonate 3-dehydrogenase</fullName>
        <ecNumber evidence="9">1.1.1.45</ecNumber>
    </recommendedName>
    <alternativeName>
        <fullName evidence="10">L-gulonate 3-dehydrogenase</fullName>
    </alternativeName>
</protein>
<evidence type="ECO:0000256" key="4">
    <source>
        <dbReference type="ARBA" id="ARBA00011738"/>
    </source>
</evidence>
<feature type="binding site" evidence="12">
    <location>
        <position position="156"/>
    </location>
    <ligand>
        <name>NAD(+)</name>
        <dbReference type="ChEBI" id="CHEBI:57540"/>
    </ligand>
</feature>
<evidence type="ECO:0000256" key="6">
    <source>
        <dbReference type="ARBA" id="ARBA00022553"/>
    </source>
</evidence>
<evidence type="ECO:0000256" key="12">
    <source>
        <dbReference type="PIRSR" id="PIRSR000105-2"/>
    </source>
</evidence>
<dbReference type="KEGG" id="scia:HUG15_01370"/>
<evidence type="ECO:0000256" key="2">
    <source>
        <dbReference type="ARBA" id="ARBA00005086"/>
    </source>
</evidence>
<evidence type="ECO:0000256" key="8">
    <source>
        <dbReference type="ARBA" id="ARBA00023027"/>
    </source>
</evidence>
<comment type="subunit">
    <text evidence="4">Homodimer.</text>
</comment>
<dbReference type="SUPFAM" id="SSF48179">
    <property type="entry name" value="6-phosphogluconate dehydrogenase C-terminal domain-like"/>
    <property type="match status" value="1"/>
</dbReference>
<reference evidence="15 16" key="1">
    <citation type="submission" date="2020-06" db="EMBL/GenBank/DDBJ databases">
        <title>Genomic analysis of Salicibibacter sp. NKC5-3.</title>
        <authorList>
            <person name="Oh Y.J."/>
        </authorList>
    </citation>
    <scope>NUCLEOTIDE SEQUENCE [LARGE SCALE GENOMIC DNA]</scope>
    <source>
        <strain evidence="15 16">NKC5-3</strain>
    </source>
</reference>
<dbReference type="PIRSF" id="PIRSF000105">
    <property type="entry name" value="HCDH"/>
    <property type="match status" value="1"/>
</dbReference>
<comment type="subcellular location">
    <subcellularLocation>
        <location evidence="1">Cytoplasm</location>
    </subcellularLocation>
</comment>
<feature type="binding site" evidence="12">
    <location>
        <position position="290"/>
    </location>
    <ligand>
        <name>NAD(+)</name>
        <dbReference type="ChEBI" id="CHEBI:57540"/>
    </ligand>
</feature>